<dbReference type="InterPro" id="IPR012340">
    <property type="entry name" value="NA-bd_OB-fold"/>
</dbReference>
<feature type="active site" evidence="5">
    <location>
        <position position="413"/>
    </location>
</feature>
<evidence type="ECO:0000313" key="9">
    <source>
        <dbReference type="Proteomes" id="UP000636394"/>
    </source>
</evidence>
<reference evidence="7 9" key="1">
    <citation type="submission" date="2019-11" db="EMBL/GenBank/DDBJ databases">
        <title>Eggerthellaceae novel genus isolated from the rectal contents of marmort.</title>
        <authorList>
            <person name="Zhang G."/>
        </authorList>
    </citation>
    <scope>NUCLEOTIDE SEQUENCE [LARGE SCALE GENOMIC DNA]</scope>
    <source>
        <strain evidence="7">Zg-886</strain>
        <strain evidence="9">zg-886</strain>
    </source>
</reference>
<evidence type="ECO:0000313" key="8">
    <source>
        <dbReference type="EMBL" id="QTU84968.1"/>
    </source>
</evidence>
<dbReference type="InterPro" id="IPR030390">
    <property type="entry name" value="MeTrfase_TrmA_AS"/>
</dbReference>
<dbReference type="SUPFAM" id="SSF53335">
    <property type="entry name" value="S-adenosyl-L-methionine-dependent methyltransferases"/>
    <property type="match status" value="1"/>
</dbReference>
<dbReference type="GO" id="GO:0070475">
    <property type="term" value="P:rRNA base methylation"/>
    <property type="evidence" value="ECO:0007669"/>
    <property type="project" value="TreeGrafter"/>
</dbReference>
<dbReference type="InterPro" id="IPR010280">
    <property type="entry name" value="U5_MeTrfase_fam"/>
</dbReference>
<comment type="similarity">
    <text evidence="4">Belongs to the class I-like SAM-binding methyltransferase superfamily. RNA M5U methyltransferase family.</text>
</comment>
<dbReference type="Proteomes" id="UP000636394">
    <property type="component" value="Unassembled WGS sequence"/>
</dbReference>
<dbReference type="Gene3D" id="2.40.50.1070">
    <property type="match status" value="1"/>
</dbReference>
<name>A0A9E6SUX6_9ACTN</name>
<organism evidence="8 10">
    <name type="scientific">Xiamenia xianingshaonis</name>
    <dbReference type="NCBI Taxonomy" id="2682776"/>
    <lineage>
        <taxon>Bacteria</taxon>
        <taxon>Bacillati</taxon>
        <taxon>Actinomycetota</taxon>
        <taxon>Coriobacteriia</taxon>
        <taxon>Eggerthellales</taxon>
        <taxon>Eggerthellaceae</taxon>
        <taxon>Xiamenia</taxon>
    </lineage>
</organism>
<feature type="binding site" evidence="4">
    <location>
        <position position="386"/>
    </location>
    <ligand>
        <name>S-adenosyl-L-methionine</name>
        <dbReference type="ChEBI" id="CHEBI:59789"/>
    </ligand>
</feature>
<evidence type="ECO:0000313" key="7">
    <source>
        <dbReference type="EMBL" id="NHM14585.1"/>
    </source>
</evidence>
<dbReference type="GO" id="GO:0070041">
    <property type="term" value="F:rRNA (uridine-C5-)-methyltransferase activity"/>
    <property type="evidence" value="ECO:0007669"/>
    <property type="project" value="TreeGrafter"/>
</dbReference>
<dbReference type="PANTHER" id="PTHR11061:SF30">
    <property type="entry name" value="TRNA (URACIL(54)-C(5))-METHYLTRANSFERASE"/>
    <property type="match status" value="1"/>
</dbReference>
<dbReference type="KEGG" id="ebz:J7S26_03405"/>
<dbReference type="CDD" id="cd02440">
    <property type="entry name" value="AdoMet_MTases"/>
    <property type="match status" value="1"/>
</dbReference>
<evidence type="ECO:0000256" key="2">
    <source>
        <dbReference type="ARBA" id="ARBA00022679"/>
    </source>
</evidence>
<feature type="domain" description="TRAM" evidence="6">
    <location>
        <begin position="1"/>
        <end position="55"/>
    </location>
</feature>
<dbReference type="EMBL" id="WPCR01000008">
    <property type="protein sequence ID" value="NHM14585.1"/>
    <property type="molecule type" value="Genomic_DNA"/>
</dbReference>
<accession>A0A9E6SUX6</accession>
<dbReference type="AlphaFoldDB" id="A0A9E6SUX6"/>
<keyword evidence="1 4" id="KW-0489">Methyltransferase</keyword>
<dbReference type="InterPro" id="IPR029063">
    <property type="entry name" value="SAM-dependent_MTases_sf"/>
</dbReference>
<feature type="binding site" evidence="4">
    <location>
        <position position="343"/>
    </location>
    <ligand>
        <name>S-adenosyl-L-methionine</name>
        <dbReference type="ChEBI" id="CHEBI:59789"/>
    </ligand>
</feature>
<feature type="binding site" evidence="4">
    <location>
        <position position="284"/>
    </location>
    <ligand>
        <name>S-adenosyl-L-methionine</name>
        <dbReference type="ChEBI" id="CHEBI:59789"/>
    </ligand>
</feature>
<protein>
    <submittedName>
        <fullName evidence="8">23S rRNA (Uracil(1939)-C(5))-methyltransferase RlmD</fullName>
        <ecNumber evidence="8">2.1.1.190</ecNumber>
    </submittedName>
</protein>
<dbReference type="EC" id="2.1.1.190" evidence="8"/>
<evidence type="ECO:0000256" key="5">
    <source>
        <dbReference type="PROSITE-ProRule" id="PRU10015"/>
    </source>
</evidence>
<evidence type="ECO:0000256" key="3">
    <source>
        <dbReference type="ARBA" id="ARBA00022691"/>
    </source>
</evidence>
<evidence type="ECO:0000313" key="10">
    <source>
        <dbReference type="Proteomes" id="UP000671910"/>
    </source>
</evidence>
<dbReference type="Gene3D" id="2.40.50.140">
    <property type="entry name" value="Nucleic acid-binding proteins"/>
    <property type="match status" value="1"/>
</dbReference>
<dbReference type="Pfam" id="PF05958">
    <property type="entry name" value="tRNA_U5-meth_tr"/>
    <property type="match status" value="1"/>
</dbReference>
<dbReference type="Proteomes" id="UP000671910">
    <property type="component" value="Chromosome"/>
</dbReference>
<dbReference type="Gene3D" id="3.40.50.150">
    <property type="entry name" value="Vaccinia Virus protein VP39"/>
    <property type="match status" value="1"/>
</dbReference>
<proteinExistence type="inferred from homology"/>
<dbReference type="EMBL" id="CP072829">
    <property type="protein sequence ID" value="QTU84968.1"/>
    <property type="molecule type" value="Genomic_DNA"/>
</dbReference>
<dbReference type="NCBIfam" id="TIGR00479">
    <property type="entry name" value="rumA"/>
    <property type="match status" value="1"/>
</dbReference>
<dbReference type="PANTHER" id="PTHR11061">
    <property type="entry name" value="RNA M5U METHYLTRANSFERASE"/>
    <property type="match status" value="1"/>
</dbReference>
<dbReference type="PROSITE" id="PS01231">
    <property type="entry name" value="TRMA_2"/>
    <property type="match status" value="1"/>
</dbReference>
<sequence>MEETLRIERMGYEEAAVAHLASGKTVFVEGACPGDVGAVAVLEEKASFATARLLSLDEASPVRVDQPCPYGVCLVGDPARLRCGGCPWQRLDYAAQLAAKRENVVARLVRSAHWDAARAQAVMGEAVGSKREWGYRNKVELAAAKDARGFFDLGFYAANSHDVVAVDACRAAVRGAERAPRAMRGALRYLQNSGDLDIFRVGVRHSLRTRSTEIALWTRPGAFPRAAVAKTLGSALKATSIVRVLAEPGKERKIKGLEVLAGAGHWEEEVAGVRFMVSAPSFFQVNTAQAETLVRLVVEGLGGRVGEDGFAGLDGAYVADLYAGCGTFSVPLALAGADVVAVESAGSSVRDLRRNADANGADVDVVGGDAGRELPDLGRLDALVVDPPRSGLGEGVVESIAAAAPERVAYVSCNPATWARDVVRFEDAGYRLDAARPVDLFPQTYHVEVASTFVRQEGRL</sequence>
<evidence type="ECO:0000256" key="1">
    <source>
        <dbReference type="ARBA" id="ARBA00022603"/>
    </source>
</evidence>
<dbReference type="PROSITE" id="PS50926">
    <property type="entry name" value="TRAM"/>
    <property type="match status" value="1"/>
</dbReference>
<dbReference type="PROSITE" id="PS01230">
    <property type="entry name" value="TRMA_1"/>
    <property type="match status" value="1"/>
</dbReference>
<evidence type="ECO:0000259" key="6">
    <source>
        <dbReference type="PROSITE" id="PS50926"/>
    </source>
</evidence>
<keyword evidence="9" id="KW-1185">Reference proteome</keyword>
<dbReference type="InterPro" id="IPR002792">
    <property type="entry name" value="TRAM_dom"/>
</dbReference>
<feature type="binding site" evidence="4">
    <location>
        <position position="322"/>
    </location>
    <ligand>
        <name>S-adenosyl-L-methionine</name>
        <dbReference type="ChEBI" id="CHEBI:59789"/>
    </ligand>
</feature>
<reference evidence="8" key="2">
    <citation type="submission" date="2021-04" db="EMBL/GenBank/DDBJ databases">
        <title>Novel species in family Eggerthellaceae.</title>
        <authorList>
            <person name="Zhang G."/>
        </authorList>
    </citation>
    <scope>NUCLEOTIDE SEQUENCE</scope>
    <source>
        <strain evidence="8">Zg-886</strain>
    </source>
</reference>
<gene>
    <name evidence="8" type="primary">rlmD</name>
    <name evidence="7" type="ORF">GMI68_07385</name>
    <name evidence="8" type="ORF">J7S26_03405</name>
</gene>
<dbReference type="SUPFAM" id="SSF50249">
    <property type="entry name" value="Nucleic acid-binding proteins"/>
    <property type="match status" value="1"/>
</dbReference>
<evidence type="ECO:0000256" key="4">
    <source>
        <dbReference type="PROSITE-ProRule" id="PRU01024"/>
    </source>
</evidence>
<dbReference type="RefSeq" id="WP_166339894.1">
    <property type="nucleotide sequence ID" value="NZ_CP072829.1"/>
</dbReference>
<dbReference type="PROSITE" id="PS51687">
    <property type="entry name" value="SAM_MT_RNA_M5U"/>
    <property type="match status" value="1"/>
</dbReference>
<dbReference type="InterPro" id="IPR030391">
    <property type="entry name" value="MeTrfase_TrmA_CS"/>
</dbReference>
<feature type="active site" description="Nucleophile" evidence="4">
    <location>
        <position position="413"/>
    </location>
</feature>
<keyword evidence="2 4" id="KW-0808">Transferase</keyword>
<keyword evidence="3 4" id="KW-0949">S-adenosyl-L-methionine</keyword>